<feature type="transmembrane region" description="Helical" evidence="1">
    <location>
        <begin position="27"/>
        <end position="49"/>
    </location>
</feature>
<name>A0A4U2YSJ8_9ACTN</name>
<dbReference type="RefSeq" id="WP_137064220.1">
    <property type="nucleotide sequence ID" value="NZ_CP040748.1"/>
</dbReference>
<feature type="transmembrane region" description="Helical" evidence="1">
    <location>
        <begin position="81"/>
        <end position="106"/>
    </location>
</feature>
<evidence type="ECO:0000313" key="2">
    <source>
        <dbReference type="EMBL" id="TKI63755.1"/>
    </source>
</evidence>
<evidence type="ECO:0008006" key="4">
    <source>
        <dbReference type="Google" id="ProtNLM"/>
    </source>
</evidence>
<feature type="transmembrane region" description="Helical" evidence="1">
    <location>
        <begin position="126"/>
        <end position="155"/>
    </location>
</feature>
<sequence length="535" mass="55695">MTAPLTGAVAGTRPLVRLVLRRDRLRLPLWLGGITAVTWASANAVVGFYGTPEKQAGYAATVEDSAVSRLMGGVPRDVDTIGGIISFEVTSVAAVAVALMVTFLVVRHTRAEEESGRAELVRSTVVGRHAALVATLVVSLAASIVLGVLLAAVLVTADVTLGAAVRFGAGMAGAGVVFTGIAGVAAQVAGSARHALGWGVTAVLALFLVRGYGALDETWWTWASPFGWQDELRPFGDDARWWPLGLSVTAAAVALALACWLASHRDFGQGLVAERPGPEHAGAWLGTPAGLALRQQRGLVAGWGVGLLVLAVVFGAVSREVRTMIESNPEVAQMILAGIDDVVVGYLAYVVNFLGVTVSAYAVVSALRLRHEESSGQAVNVLATAVSRTRWALGGIAVTCGSTLGVLALTGLGVGVTHRWVGAEDSTVSGVGELLLAAVATAPAVLLLASVVFLLHGWAPRWVHLSWLPVAWALVQAYLGDLLDLPGWARGLSPFHHLPVMPAEDFRWAPAAALLTLAVVLTALGVVGLRRRDLD</sequence>
<comment type="caution">
    <text evidence="2">The sequence shown here is derived from an EMBL/GenBank/DDBJ whole genome shotgun (WGS) entry which is preliminary data.</text>
</comment>
<evidence type="ECO:0000313" key="3">
    <source>
        <dbReference type="Proteomes" id="UP000307808"/>
    </source>
</evidence>
<feature type="transmembrane region" description="Helical" evidence="1">
    <location>
        <begin position="195"/>
        <end position="215"/>
    </location>
</feature>
<feature type="transmembrane region" description="Helical" evidence="1">
    <location>
        <begin position="241"/>
        <end position="262"/>
    </location>
</feature>
<feature type="transmembrane region" description="Helical" evidence="1">
    <location>
        <begin position="298"/>
        <end position="317"/>
    </location>
</feature>
<proteinExistence type="predicted"/>
<feature type="transmembrane region" description="Helical" evidence="1">
    <location>
        <begin position="462"/>
        <end position="479"/>
    </location>
</feature>
<feature type="transmembrane region" description="Helical" evidence="1">
    <location>
        <begin position="508"/>
        <end position="529"/>
    </location>
</feature>
<evidence type="ECO:0000256" key="1">
    <source>
        <dbReference type="SAM" id="Phobius"/>
    </source>
</evidence>
<keyword evidence="1" id="KW-0472">Membrane</keyword>
<feature type="transmembrane region" description="Helical" evidence="1">
    <location>
        <begin position="390"/>
        <end position="414"/>
    </location>
</feature>
<dbReference type="OrthoDB" id="2014935at2"/>
<feature type="transmembrane region" description="Helical" evidence="1">
    <location>
        <begin position="346"/>
        <end position="369"/>
    </location>
</feature>
<reference evidence="2 3" key="1">
    <citation type="submission" date="2019-04" db="EMBL/GenBank/DDBJ databases">
        <authorList>
            <person name="Dong K."/>
        </authorList>
    </citation>
    <scope>NUCLEOTIDE SEQUENCE [LARGE SCALE GENOMIC DNA]</scope>
    <source>
        <strain evidence="3">dk3543</strain>
    </source>
</reference>
<protein>
    <recommendedName>
        <fullName evidence="4">Anibiotic ABC transporter</fullName>
    </recommendedName>
</protein>
<dbReference type="EMBL" id="SZPY01000001">
    <property type="protein sequence ID" value="TKI63755.1"/>
    <property type="molecule type" value="Genomic_DNA"/>
</dbReference>
<dbReference type="AlphaFoldDB" id="A0A4U2YSJ8"/>
<keyword evidence="3" id="KW-1185">Reference proteome</keyword>
<dbReference type="Proteomes" id="UP000307808">
    <property type="component" value="Unassembled WGS sequence"/>
</dbReference>
<organism evidence="2 3">
    <name type="scientific">Nocardioides jishulii</name>
    <dbReference type="NCBI Taxonomy" id="2575440"/>
    <lineage>
        <taxon>Bacteria</taxon>
        <taxon>Bacillati</taxon>
        <taxon>Actinomycetota</taxon>
        <taxon>Actinomycetes</taxon>
        <taxon>Propionibacteriales</taxon>
        <taxon>Nocardioidaceae</taxon>
        <taxon>Nocardioides</taxon>
    </lineage>
</organism>
<accession>A0A4U2YSJ8</accession>
<feature type="transmembrane region" description="Helical" evidence="1">
    <location>
        <begin position="167"/>
        <end position="188"/>
    </location>
</feature>
<keyword evidence="1" id="KW-1133">Transmembrane helix</keyword>
<feature type="transmembrane region" description="Helical" evidence="1">
    <location>
        <begin position="434"/>
        <end position="455"/>
    </location>
</feature>
<gene>
    <name evidence="2" type="ORF">FC770_00765</name>
</gene>
<keyword evidence="1" id="KW-0812">Transmembrane</keyword>